<keyword evidence="2" id="KW-1185">Reference proteome</keyword>
<proteinExistence type="predicted"/>
<protein>
    <recommendedName>
        <fullName evidence="3">Cro/C1-type HTH DNA-binding domain-containing protein</fullName>
    </recommendedName>
</protein>
<organism evidence="1 2">
    <name type="scientific">Agreia pratensis</name>
    <dbReference type="NCBI Taxonomy" id="150121"/>
    <lineage>
        <taxon>Bacteria</taxon>
        <taxon>Bacillati</taxon>
        <taxon>Actinomycetota</taxon>
        <taxon>Actinomycetes</taxon>
        <taxon>Micrococcales</taxon>
        <taxon>Microbacteriaceae</taxon>
        <taxon>Agreia</taxon>
    </lineage>
</organism>
<dbReference type="AlphaFoldDB" id="A0A1X7K2Q2"/>
<dbReference type="EMBL" id="FXAY01000003">
    <property type="protein sequence ID" value="SMG34964.1"/>
    <property type="molecule type" value="Genomic_DNA"/>
</dbReference>
<reference evidence="2" key="1">
    <citation type="submission" date="2017-04" db="EMBL/GenBank/DDBJ databases">
        <authorList>
            <person name="Varghese N."/>
            <person name="Submissions S."/>
        </authorList>
    </citation>
    <scope>NUCLEOTIDE SEQUENCE [LARGE SCALE GENOMIC DNA]</scope>
    <source>
        <strain evidence="2">VKM Ac-2510</strain>
    </source>
</reference>
<evidence type="ECO:0000313" key="1">
    <source>
        <dbReference type="EMBL" id="SMG34964.1"/>
    </source>
</evidence>
<dbReference type="RefSeq" id="WP_085485578.1">
    <property type="nucleotide sequence ID" value="NZ_FXAY01000003.1"/>
</dbReference>
<accession>A0A1X7K2Q2</accession>
<dbReference type="Proteomes" id="UP000193244">
    <property type="component" value="Unassembled WGS sequence"/>
</dbReference>
<name>A0A1X7K2Q2_9MICO</name>
<sequence>MNNIDSTDTITIHGRDKVATFEGNLTPHQYLSREIREIAGRQNISPKLLARLTNTKRKDLEASLSGDRDWLIAELFSISRVLNLQASDLVAVFDHGKKKVAAAA</sequence>
<dbReference type="STRING" id="150121.SAMN06296010_2010"/>
<evidence type="ECO:0008006" key="3">
    <source>
        <dbReference type="Google" id="ProtNLM"/>
    </source>
</evidence>
<evidence type="ECO:0000313" key="2">
    <source>
        <dbReference type="Proteomes" id="UP000193244"/>
    </source>
</evidence>
<gene>
    <name evidence="1" type="ORF">SAMN06296010_2010</name>
</gene>